<protein>
    <submittedName>
        <fullName evidence="1">Uncharacterized protein</fullName>
    </submittedName>
</protein>
<sequence>MGSAELGVYWAFEKSQNSFTLLALFALVWGVLRGIDLDPDLDLKRESDGGWREMVVVKRSGEAWMVRV</sequence>
<comment type="caution">
    <text evidence="1">The sequence shown here is derived from an EMBL/GenBank/DDBJ whole genome shotgun (WGS) entry which is preliminary data.</text>
</comment>
<accession>A0AAP0Q2B7</accession>
<dbReference type="Proteomes" id="UP001420932">
    <property type="component" value="Unassembled WGS sequence"/>
</dbReference>
<reference evidence="1 2" key="1">
    <citation type="submission" date="2024-01" db="EMBL/GenBank/DDBJ databases">
        <title>Genome assemblies of Stephania.</title>
        <authorList>
            <person name="Yang L."/>
        </authorList>
    </citation>
    <scope>NUCLEOTIDE SEQUENCE [LARGE SCALE GENOMIC DNA]</scope>
    <source>
        <strain evidence="1">YNDBR</strain>
        <tissue evidence="1">Leaf</tissue>
    </source>
</reference>
<dbReference type="AlphaFoldDB" id="A0AAP0Q2B7"/>
<gene>
    <name evidence="1" type="ORF">Syun_007377</name>
</gene>
<organism evidence="1 2">
    <name type="scientific">Stephania yunnanensis</name>
    <dbReference type="NCBI Taxonomy" id="152371"/>
    <lineage>
        <taxon>Eukaryota</taxon>
        <taxon>Viridiplantae</taxon>
        <taxon>Streptophyta</taxon>
        <taxon>Embryophyta</taxon>
        <taxon>Tracheophyta</taxon>
        <taxon>Spermatophyta</taxon>
        <taxon>Magnoliopsida</taxon>
        <taxon>Ranunculales</taxon>
        <taxon>Menispermaceae</taxon>
        <taxon>Menispermoideae</taxon>
        <taxon>Cissampelideae</taxon>
        <taxon>Stephania</taxon>
    </lineage>
</organism>
<evidence type="ECO:0000313" key="2">
    <source>
        <dbReference type="Proteomes" id="UP001420932"/>
    </source>
</evidence>
<name>A0AAP0Q2B7_9MAGN</name>
<proteinExistence type="predicted"/>
<keyword evidence="2" id="KW-1185">Reference proteome</keyword>
<evidence type="ECO:0000313" key="1">
    <source>
        <dbReference type="EMBL" id="KAK9161036.1"/>
    </source>
</evidence>
<dbReference type="EMBL" id="JBBNAF010000003">
    <property type="protein sequence ID" value="KAK9161036.1"/>
    <property type="molecule type" value="Genomic_DNA"/>
</dbReference>